<comment type="caution">
    <text evidence="1">The sequence shown here is derived from an EMBL/GenBank/DDBJ whole genome shotgun (WGS) entry which is preliminary data.</text>
</comment>
<protein>
    <submittedName>
        <fullName evidence="1">Uncharacterized protein</fullName>
    </submittedName>
</protein>
<proteinExistence type="predicted"/>
<sequence>MRLNRGYHAPSPYPTYPPISGAYPPSAYPPQSAYPLQSYPPNSYHPLKHMDPNTLPVTCSGTIHNPYTCITIPPPLGLVPYYGYAPTTYVETTDFIYNHLDTVAEFQLHEETVLRLNGGGVAYNPGTSGVWRCS</sequence>
<evidence type="ECO:0000313" key="1">
    <source>
        <dbReference type="EMBL" id="GEU50033.1"/>
    </source>
</evidence>
<name>A0A6L2KKL2_TANCI</name>
<reference evidence="1" key="1">
    <citation type="journal article" date="2019" name="Sci. Rep.">
        <title>Draft genome of Tanacetum cinerariifolium, the natural source of mosquito coil.</title>
        <authorList>
            <person name="Yamashiro T."/>
            <person name="Shiraishi A."/>
            <person name="Satake H."/>
            <person name="Nakayama K."/>
        </authorList>
    </citation>
    <scope>NUCLEOTIDE SEQUENCE</scope>
</reference>
<dbReference type="EMBL" id="BKCJ010002655">
    <property type="protein sequence ID" value="GEU50033.1"/>
    <property type="molecule type" value="Genomic_DNA"/>
</dbReference>
<gene>
    <name evidence="1" type="ORF">Tci_022011</name>
</gene>
<accession>A0A6L2KKL2</accession>
<dbReference type="AlphaFoldDB" id="A0A6L2KKL2"/>
<organism evidence="1">
    <name type="scientific">Tanacetum cinerariifolium</name>
    <name type="common">Dalmatian daisy</name>
    <name type="synonym">Chrysanthemum cinerariifolium</name>
    <dbReference type="NCBI Taxonomy" id="118510"/>
    <lineage>
        <taxon>Eukaryota</taxon>
        <taxon>Viridiplantae</taxon>
        <taxon>Streptophyta</taxon>
        <taxon>Embryophyta</taxon>
        <taxon>Tracheophyta</taxon>
        <taxon>Spermatophyta</taxon>
        <taxon>Magnoliopsida</taxon>
        <taxon>eudicotyledons</taxon>
        <taxon>Gunneridae</taxon>
        <taxon>Pentapetalae</taxon>
        <taxon>asterids</taxon>
        <taxon>campanulids</taxon>
        <taxon>Asterales</taxon>
        <taxon>Asteraceae</taxon>
        <taxon>Asteroideae</taxon>
        <taxon>Anthemideae</taxon>
        <taxon>Anthemidinae</taxon>
        <taxon>Tanacetum</taxon>
    </lineage>
</organism>